<dbReference type="AlphaFoldDB" id="A0A066YI24"/>
<accession>A0A066YI24</accession>
<evidence type="ECO:0000313" key="1">
    <source>
        <dbReference type="EMBL" id="KDN81138.1"/>
    </source>
</evidence>
<dbReference type="OrthoDB" id="4123315at2"/>
<dbReference type="PATRIC" id="fig|1348663.4.peg.6992"/>
<keyword evidence="2" id="KW-1185">Reference proteome</keyword>
<dbReference type="HOGENOM" id="CLU_1341774_0_0_11"/>
<dbReference type="EMBL" id="JNBY01000155">
    <property type="protein sequence ID" value="KDN81138.1"/>
    <property type="molecule type" value="Genomic_DNA"/>
</dbReference>
<dbReference type="Proteomes" id="UP000027178">
    <property type="component" value="Unassembled WGS sequence"/>
</dbReference>
<protein>
    <submittedName>
        <fullName evidence="1">Uncharacterized protein</fullName>
    </submittedName>
</protein>
<proteinExistence type="predicted"/>
<gene>
    <name evidence="1" type="ORF">KCH_72320</name>
</gene>
<comment type="caution">
    <text evidence="1">The sequence shown here is derived from an EMBL/GenBank/DDBJ whole genome shotgun (WGS) entry which is preliminary data.</text>
</comment>
<evidence type="ECO:0000313" key="2">
    <source>
        <dbReference type="Proteomes" id="UP000027178"/>
    </source>
</evidence>
<reference evidence="1 2" key="1">
    <citation type="submission" date="2014-05" db="EMBL/GenBank/DDBJ databases">
        <title>Draft Genome Sequence of Kitasatospora cheerisanensis KCTC 2395.</title>
        <authorList>
            <person name="Nam D.H."/>
        </authorList>
    </citation>
    <scope>NUCLEOTIDE SEQUENCE [LARGE SCALE GENOMIC DNA]</scope>
    <source>
        <strain evidence="1 2">KCTC 2395</strain>
    </source>
</reference>
<organism evidence="1 2">
    <name type="scientific">Kitasatospora cheerisanensis KCTC 2395</name>
    <dbReference type="NCBI Taxonomy" id="1348663"/>
    <lineage>
        <taxon>Bacteria</taxon>
        <taxon>Bacillati</taxon>
        <taxon>Actinomycetota</taxon>
        <taxon>Actinomycetes</taxon>
        <taxon>Kitasatosporales</taxon>
        <taxon>Streptomycetaceae</taxon>
        <taxon>Kitasatospora</taxon>
    </lineage>
</organism>
<sequence length="204" mass="21342">MTKIEAIEAVLTANSRGGHRGWSGEFAAAGQLASRGEVALCGLDGAEFYTYGALGDGLHEVYLAYEQDDERGATVTAVALLAGGCTPQALTAARWEQVSDDVNELSERATALHSGTPERYGIRKALHLTPEFASGEDPIAQAVAELRAQQEAGSRTPVLDVLVDPATGANALVFPTWAFTSNSILIGRDAAGAGVGILWSHFGE</sequence>
<dbReference type="RefSeq" id="WP_035869660.1">
    <property type="nucleotide sequence ID" value="NZ_KK853997.1"/>
</dbReference>
<name>A0A066YI24_9ACTN</name>